<gene>
    <name evidence="2" type="ORF">CC86DRAFT_414107</name>
</gene>
<feature type="region of interest" description="Disordered" evidence="1">
    <location>
        <begin position="1"/>
        <end position="39"/>
    </location>
</feature>
<protein>
    <submittedName>
        <fullName evidence="2">Uncharacterized protein</fullName>
    </submittedName>
</protein>
<dbReference type="OrthoDB" id="10539974at2759"/>
<dbReference type="Proteomes" id="UP000799424">
    <property type="component" value="Unassembled WGS sequence"/>
</dbReference>
<sequence>MSKRGPIPKPIITDGSNTPMAGPSRAAQPGTAFPPATPTPTYPSGPLTYHSYVNYQVPWNGGVTVGNWFSAYVREGPARQKEMVDEWLISLTEYYDLTAAVVACTRELFTQNSELMKMYGGVKVFRDRYPILDAAKDREDKRRKEVESAISLVRRLEPTAVKAALAPYSYTAMLSQSGSTTMGFLIRRFTFQSLVPYLNTAYYQRRSNPKASQDAQINTTDWVTVRALLQHFSEHLSQHLQSEFGGKVPDIVKQKRQEAAALGLTLVSIRTILGNREKQIPSWDEFWSWGLSWFGSTTHRGKGISVVQTVPLPWLQERQIQFEPLFGLIVPYSEAVGNRLEPQNVAQVVSGAEYAASGQTATGVELRGRDIQINANYGVEQTPLLKKTQEFITSRRSIRSRS</sequence>
<evidence type="ECO:0000313" key="3">
    <source>
        <dbReference type="Proteomes" id="UP000799424"/>
    </source>
</evidence>
<accession>A0A6A6ZDA9</accession>
<proteinExistence type="predicted"/>
<organism evidence="2 3">
    <name type="scientific">Ophiobolus disseminans</name>
    <dbReference type="NCBI Taxonomy" id="1469910"/>
    <lineage>
        <taxon>Eukaryota</taxon>
        <taxon>Fungi</taxon>
        <taxon>Dikarya</taxon>
        <taxon>Ascomycota</taxon>
        <taxon>Pezizomycotina</taxon>
        <taxon>Dothideomycetes</taxon>
        <taxon>Pleosporomycetidae</taxon>
        <taxon>Pleosporales</taxon>
        <taxon>Pleosporineae</taxon>
        <taxon>Phaeosphaeriaceae</taxon>
        <taxon>Ophiobolus</taxon>
    </lineage>
</organism>
<dbReference type="EMBL" id="MU006255">
    <property type="protein sequence ID" value="KAF2818275.1"/>
    <property type="molecule type" value="Genomic_DNA"/>
</dbReference>
<evidence type="ECO:0000256" key="1">
    <source>
        <dbReference type="SAM" id="MobiDB-lite"/>
    </source>
</evidence>
<reference evidence="2" key="1">
    <citation type="journal article" date="2020" name="Stud. Mycol.">
        <title>101 Dothideomycetes genomes: a test case for predicting lifestyles and emergence of pathogens.</title>
        <authorList>
            <person name="Haridas S."/>
            <person name="Albert R."/>
            <person name="Binder M."/>
            <person name="Bloem J."/>
            <person name="Labutti K."/>
            <person name="Salamov A."/>
            <person name="Andreopoulos B."/>
            <person name="Baker S."/>
            <person name="Barry K."/>
            <person name="Bills G."/>
            <person name="Bluhm B."/>
            <person name="Cannon C."/>
            <person name="Castanera R."/>
            <person name="Culley D."/>
            <person name="Daum C."/>
            <person name="Ezra D."/>
            <person name="Gonzalez J."/>
            <person name="Henrissat B."/>
            <person name="Kuo A."/>
            <person name="Liang C."/>
            <person name="Lipzen A."/>
            <person name="Lutzoni F."/>
            <person name="Magnuson J."/>
            <person name="Mondo S."/>
            <person name="Nolan M."/>
            <person name="Ohm R."/>
            <person name="Pangilinan J."/>
            <person name="Park H.-J."/>
            <person name="Ramirez L."/>
            <person name="Alfaro M."/>
            <person name="Sun H."/>
            <person name="Tritt A."/>
            <person name="Yoshinaga Y."/>
            <person name="Zwiers L.-H."/>
            <person name="Turgeon B."/>
            <person name="Goodwin S."/>
            <person name="Spatafora J."/>
            <person name="Crous P."/>
            <person name="Grigoriev I."/>
        </authorList>
    </citation>
    <scope>NUCLEOTIDE SEQUENCE</scope>
    <source>
        <strain evidence="2">CBS 113818</strain>
    </source>
</reference>
<keyword evidence="3" id="KW-1185">Reference proteome</keyword>
<name>A0A6A6ZDA9_9PLEO</name>
<dbReference type="AlphaFoldDB" id="A0A6A6ZDA9"/>
<evidence type="ECO:0000313" key="2">
    <source>
        <dbReference type="EMBL" id="KAF2818275.1"/>
    </source>
</evidence>